<dbReference type="Proteomes" id="UP000253594">
    <property type="component" value="Unassembled WGS sequence"/>
</dbReference>
<protein>
    <submittedName>
        <fullName evidence="1">Uncharacterized protein</fullName>
    </submittedName>
</protein>
<accession>A0A367LYM8</accession>
<reference evidence="1 2" key="1">
    <citation type="submission" date="2018-07" db="EMBL/GenBank/DDBJ databases">
        <title>Mechanisms of high-level aminoglycoside resistance among Gram-negative pathogens in Brazil.</title>
        <authorList>
            <person name="Ballaben A.S."/>
            <person name="Darini A.L.C."/>
            <person name="Doi Y."/>
        </authorList>
    </citation>
    <scope>NUCLEOTIDE SEQUENCE [LARGE SCALE GENOMIC DNA]</scope>
    <source>
        <strain evidence="1 2">B2-305</strain>
    </source>
</reference>
<dbReference type="RefSeq" id="WP_023125000.1">
    <property type="nucleotide sequence ID" value="NZ_CAADLW010000052.1"/>
</dbReference>
<dbReference type="AlphaFoldDB" id="A0A367LYM8"/>
<gene>
    <name evidence="1" type="ORF">DT376_35710</name>
</gene>
<comment type="caution">
    <text evidence="1">The sequence shown here is derived from an EMBL/GenBank/DDBJ whole genome shotgun (WGS) entry which is preliminary data.</text>
</comment>
<dbReference type="EMBL" id="QORE01002300">
    <property type="protein sequence ID" value="RCI70220.1"/>
    <property type="molecule type" value="Genomic_DNA"/>
</dbReference>
<organism evidence="1 2">
    <name type="scientific">Pseudomonas aeruginosa</name>
    <dbReference type="NCBI Taxonomy" id="287"/>
    <lineage>
        <taxon>Bacteria</taxon>
        <taxon>Pseudomonadati</taxon>
        <taxon>Pseudomonadota</taxon>
        <taxon>Gammaproteobacteria</taxon>
        <taxon>Pseudomonadales</taxon>
        <taxon>Pseudomonadaceae</taxon>
        <taxon>Pseudomonas</taxon>
    </lineage>
</organism>
<sequence length="80" mass="9017">MTTENDVEILKLAITRLHRFALQNASSQMRIVSILSAMDSIPAHAQSRLIEAMHSINDQIATIKEIGEILRVEDDDESDR</sequence>
<evidence type="ECO:0000313" key="1">
    <source>
        <dbReference type="EMBL" id="RCI70220.1"/>
    </source>
</evidence>
<name>A0A367LYM8_PSEAI</name>
<proteinExistence type="predicted"/>
<evidence type="ECO:0000313" key="2">
    <source>
        <dbReference type="Proteomes" id="UP000253594"/>
    </source>
</evidence>